<reference evidence="2 3" key="1">
    <citation type="submission" date="2018-08" db="EMBL/GenBank/DDBJ databases">
        <title>Genomic Encyclopedia of Type Strains, Phase III (KMG-III): the genomes of soil and plant-associated and newly described type strains.</title>
        <authorList>
            <person name="Whitman W."/>
        </authorList>
    </citation>
    <scope>NUCLEOTIDE SEQUENCE [LARGE SCALE GENOMIC DNA]</scope>
    <source>
        <strain evidence="2 3">325-5</strain>
    </source>
</reference>
<keyword evidence="3" id="KW-1185">Reference proteome</keyword>
<protein>
    <recommendedName>
        <fullName evidence="1">ThuA-like domain-containing protein</fullName>
    </recommendedName>
</protein>
<dbReference type="SUPFAM" id="SSF52317">
    <property type="entry name" value="Class I glutamine amidotransferase-like"/>
    <property type="match status" value="1"/>
</dbReference>
<accession>A0A3D9RQP9</accession>
<dbReference type="EMBL" id="QTTQ01000010">
    <property type="protein sequence ID" value="REE82263.1"/>
    <property type="molecule type" value="Genomic_DNA"/>
</dbReference>
<dbReference type="Gene3D" id="3.40.50.880">
    <property type="match status" value="1"/>
</dbReference>
<dbReference type="OrthoDB" id="259356at2"/>
<name>A0A3D9RQP9_9FLAO</name>
<dbReference type="Pfam" id="PF06283">
    <property type="entry name" value="ThuA"/>
    <property type="match status" value="1"/>
</dbReference>
<evidence type="ECO:0000313" key="3">
    <source>
        <dbReference type="Proteomes" id="UP000256429"/>
    </source>
</evidence>
<proteinExistence type="predicted"/>
<organism evidence="2 3">
    <name type="scientific">Lutibacter oceani</name>
    <dbReference type="NCBI Taxonomy" id="1853311"/>
    <lineage>
        <taxon>Bacteria</taxon>
        <taxon>Pseudomonadati</taxon>
        <taxon>Bacteroidota</taxon>
        <taxon>Flavobacteriia</taxon>
        <taxon>Flavobacteriales</taxon>
        <taxon>Flavobacteriaceae</taxon>
        <taxon>Lutibacter</taxon>
    </lineage>
</organism>
<dbReference type="InterPro" id="IPR029062">
    <property type="entry name" value="Class_I_gatase-like"/>
</dbReference>
<evidence type="ECO:0000259" key="1">
    <source>
        <dbReference type="Pfam" id="PF06283"/>
    </source>
</evidence>
<gene>
    <name evidence="2" type="ORF">BX611_1809</name>
</gene>
<dbReference type="InterPro" id="IPR029010">
    <property type="entry name" value="ThuA-like"/>
</dbReference>
<dbReference type="PANTHER" id="PTHR40469:SF2">
    <property type="entry name" value="GALACTOSE-BINDING DOMAIN-LIKE SUPERFAMILY PROTEIN"/>
    <property type="match status" value="1"/>
</dbReference>
<dbReference type="PANTHER" id="PTHR40469">
    <property type="entry name" value="SECRETED GLYCOSYL HYDROLASE"/>
    <property type="match status" value="1"/>
</dbReference>
<dbReference type="Proteomes" id="UP000256429">
    <property type="component" value="Unassembled WGS sequence"/>
</dbReference>
<sequence length="242" mass="27650">MKKIILTICILIVTFSELYAQKNINVAVFSKTAGFRHESIETGIAHFKKWAKTSNWDIVFSEETSFFSDENLAFTDVLVFLSTTGDILDESSKKAIKKYINKGGGFVGIHSASDTEYNWPWYYQMIGAQFKSHPKIQQATLHVNHTSKHPSIKHFNTTFKVVDEWYNFNAPVLSHVNVLMSLDENSYDGGTMNNKHPIAWYHFYDGGRVFYTGMGHTNDIFDNPLYEKHIIEAVNWASGTTN</sequence>
<comment type="caution">
    <text evidence="2">The sequence shown here is derived from an EMBL/GenBank/DDBJ whole genome shotgun (WGS) entry which is preliminary data.</text>
</comment>
<dbReference type="RefSeq" id="WP_115880274.1">
    <property type="nucleotide sequence ID" value="NZ_QTTQ01000010.1"/>
</dbReference>
<dbReference type="AlphaFoldDB" id="A0A3D9RQP9"/>
<feature type="domain" description="ThuA-like" evidence="1">
    <location>
        <begin position="25"/>
        <end position="237"/>
    </location>
</feature>
<evidence type="ECO:0000313" key="2">
    <source>
        <dbReference type="EMBL" id="REE82263.1"/>
    </source>
</evidence>